<name>A0A9X3WGH5_9BACI</name>
<dbReference type="EMBL" id="JAMQJZ010000001">
    <property type="protein sequence ID" value="MDC3419315.1"/>
    <property type="molecule type" value="Genomic_DNA"/>
</dbReference>
<keyword evidence="3" id="KW-1185">Reference proteome</keyword>
<evidence type="ECO:0000259" key="1">
    <source>
        <dbReference type="Pfam" id="PF03413"/>
    </source>
</evidence>
<accession>A0A9X3WGH5</accession>
<comment type="caution">
    <text evidence="2">The sequence shown here is derived from an EMBL/GenBank/DDBJ whole genome shotgun (WGS) entry which is preliminary data.</text>
</comment>
<dbReference type="Proteomes" id="UP001145072">
    <property type="component" value="Unassembled WGS sequence"/>
</dbReference>
<dbReference type="AlphaFoldDB" id="A0A9X3WGH5"/>
<reference evidence="2" key="1">
    <citation type="submission" date="2022-06" db="EMBL/GenBank/DDBJ databases">
        <title>Aquibacillus sp. a new bacterium isolated from soil saline samples.</title>
        <authorList>
            <person name="Galisteo C."/>
            <person name="De La Haba R."/>
            <person name="Sanchez-Porro C."/>
            <person name="Ventosa A."/>
        </authorList>
    </citation>
    <scope>NUCLEOTIDE SEQUENCE</scope>
    <source>
        <strain evidence="2">JCM 12387</strain>
    </source>
</reference>
<sequence>MDWKKITIAAGVGALAGYIISDQITRRQHVSPEKALKIAKEAFKQQGPVSGSWIYMKPEQLVKNGLDYSVYRGGVTRTVDGVNTQYEFYVDAATGTIIDVAATEASS</sequence>
<protein>
    <submittedName>
        <fullName evidence="2">PepSY domain-containing protein</fullName>
    </submittedName>
</protein>
<dbReference type="InterPro" id="IPR025711">
    <property type="entry name" value="PepSY"/>
</dbReference>
<feature type="domain" description="PepSY" evidence="1">
    <location>
        <begin position="30"/>
        <end position="100"/>
    </location>
</feature>
<gene>
    <name evidence="2" type="ORF">NC661_02835</name>
</gene>
<evidence type="ECO:0000313" key="2">
    <source>
        <dbReference type="EMBL" id="MDC3419315.1"/>
    </source>
</evidence>
<proteinExistence type="predicted"/>
<dbReference type="Pfam" id="PF03413">
    <property type="entry name" value="PepSY"/>
    <property type="match status" value="1"/>
</dbReference>
<dbReference type="RefSeq" id="WP_259867298.1">
    <property type="nucleotide sequence ID" value="NZ_JAMQJZ010000001.1"/>
</dbReference>
<evidence type="ECO:0000313" key="3">
    <source>
        <dbReference type="Proteomes" id="UP001145072"/>
    </source>
</evidence>
<organism evidence="2 3">
    <name type="scientific">Aquibacillus koreensis</name>
    <dbReference type="NCBI Taxonomy" id="279446"/>
    <lineage>
        <taxon>Bacteria</taxon>
        <taxon>Bacillati</taxon>
        <taxon>Bacillota</taxon>
        <taxon>Bacilli</taxon>
        <taxon>Bacillales</taxon>
        <taxon>Bacillaceae</taxon>
        <taxon>Aquibacillus</taxon>
    </lineage>
</organism>